<name>A0A7V3ZK03_DICTH</name>
<dbReference type="EMBL" id="DTDV01000021">
    <property type="protein sequence ID" value="HGK24402.1"/>
    <property type="molecule type" value="Genomic_DNA"/>
</dbReference>
<accession>A0A7V3ZK03</accession>
<protein>
    <recommendedName>
        <fullName evidence="9">Phosphomethylpyrimidine synthase</fullName>
        <ecNumber evidence="9">4.1.99.17</ecNumber>
    </recommendedName>
</protein>
<evidence type="ECO:0000256" key="5">
    <source>
        <dbReference type="ARBA" id="ARBA00022833"/>
    </source>
</evidence>
<evidence type="ECO:0000313" key="10">
    <source>
        <dbReference type="EMBL" id="HGK24402.1"/>
    </source>
</evidence>
<dbReference type="PANTHER" id="PTHR30557:SF1">
    <property type="entry name" value="PHOSPHOMETHYLPYRIMIDINE SYNTHASE, CHLOROPLASTIC"/>
    <property type="match status" value="1"/>
</dbReference>
<dbReference type="NCBIfam" id="TIGR00190">
    <property type="entry name" value="thiC"/>
    <property type="match status" value="1"/>
</dbReference>
<dbReference type="SFLD" id="SFLDG01114">
    <property type="entry name" value="phosphomethylpyrimidine_syntha"/>
    <property type="match status" value="1"/>
</dbReference>
<dbReference type="Pfam" id="PF01964">
    <property type="entry name" value="ThiC_Rad_SAM"/>
    <property type="match status" value="1"/>
</dbReference>
<dbReference type="PANTHER" id="PTHR30557">
    <property type="entry name" value="THIAMINE BIOSYNTHESIS PROTEIN THIC"/>
    <property type="match status" value="1"/>
</dbReference>
<comment type="caution">
    <text evidence="10">The sequence shown here is derived from an EMBL/GenBank/DDBJ whole genome shotgun (WGS) entry which is preliminary data.</text>
</comment>
<evidence type="ECO:0000256" key="8">
    <source>
        <dbReference type="ARBA" id="ARBA00023239"/>
    </source>
</evidence>
<evidence type="ECO:0000256" key="7">
    <source>
        <dbReference type="ARBA" id="ARBA00023014"/>
    </source>
</evidence>
<dbReference type="GO" id="GO:0046872">
    <property type="term" value="F:metal ion binding"/>
    <property type="evidence" value="ECO:0007669"/>
    <property type="project" value="UniProtKB-KW"/>
</dbReference>
<evidence type="ECO:0000256" key="6">
    <source>
        <dbReference type="ARBA" id="ARBA00023004"/>
    </source>
</evidence>
<organism evidence="10">
    <name type="scientific">Dictyoglomus thermophilum</name>
    <dbReference type="NCBI Taxonomy" id="14"/>
    <lineage>
        <taxon>Bacteria</taxon>
        <taxon>Pseudomonadati</taxon>
        <taxon>Dictyoglomota</taxon>
        <taxon>Dictyoglomia</taxon>
        <taxon>Dictyoglomales</taxon>
        <taxon>Dictyoglomaceae</taxon>
        <taxon>Dictyoglomus</taxon>
    </lineage>
</organism>
<dbReference type="SFLD" id="SFLDS00113">
    <property type="entry name" value="Radical_SAM_Phosphomethylpyrim"/>
    <property type="match status" value="1"/>
</dbReference>
<dbReference type="InterPro" id="IPR038521">
    <property type="entry name" value="ThiC/Bza_core_dom"/>
</dbReference>
<dbReference type="Gene3D" id="6.10.250.620">
    <property type="match status" value="1"/>
</dbReference>
<dbReference type="GO" id="GO:0051539">
    <property type="term" value="F:4 iron, 4 sulfur cluster binding"/>
    <property type="evidence" value="ECO:0007669"/>
    <property type="project" value="UniProtKB-KW"/>
</dbReference>
<sequence length="417" mass="47015">MEKTLLEKAKNKEISIEIKSAFENEEIPSLEILLQNISEGKTVIPANKKRKREKYYAIGKGCTVKINANIGVTANYSSFDKELKKAELCEKYNVESVMDLSCGAFAQRFREKLIREFSFIVGSVPVYDLSGRFKDFTKAKPKDFLEVLEEHVETGVDFVTIHAGINRELVEKISTKNRILNIVSRGGSMIYKWMKENKAENPYFEYFDDVLKILKKYDATISIGDAFRPGCVEDAGEELQIRETYIVSQLAEKAREYGIQVIIEGPGHVRANEIYWTVKMIKKICKDAPLYVLGPLTTDIAAGYDHISGSMGALIASLAGADFLCYVTPAEHLRLPDLEDVKEGIIAFKIAAHSANIARGFKKALKRDIEISIARRDLNWEKIINLSIDPEKAKRYRGELNNICTMCGELCAIKNSN</sequence>
<dbReference type="FunFam" id="3.20.20.540:FF:000001">
    <property type="entry name" value="Phosphomethylpyrimidine synthase"/>
    <property type="match status" value="1"/>
</dbReference>
<keyword evidence="8" id="KW-0456">Lyase</keyword>
<evidence type="ECO:0000256" key="3">
    <source>
        <dbReference type="ARBA" id="ARBA00022691"/>
    </source>
</evidence>
<dbReference type="GO" id="GO:0070284">
    <property type="term" value="F:phosphomethylpyrimidine synthase activity"/>
    <property type="evidence" value="ECO:0007669"/>
    <property type="project" value="UniProtKB-EC"/>
</dbReference>
<evidence type="ECO:0000256" key="1">
    <source>
        <dbReference type="ARBA" id="ARBA00001966"/>
    </source>
</evidence>
<keyword evidence="6" id="KW-0408">Iron</keyword>
<dbReference type="AlphaFoldDB" id="A0A7V3ZK03"/>
<dbReference type="SFLD" id="SFLDF00407">
    <property type="entry name" value="phosphomethylpyrimidine_syntha"/>
    <property type="match status" value="1"/>
</dbReference>
<evidence type="ECO:0000256" key="4">
    <source>
        <dbReference type="ARBA" id="ARBA00022723"/>
    </source>
</evidence>
<comment type="cofactor">
    <cofactor evidence="1">
        <name>[4Fe-4S] cluster</name>
        <dbReference type="ChEBI" id="CHEBI:49883"/>
    </cofactor>
</comment>
<gene>
    <name evidence="10" type="primary">thiC</name>
    <name evidence="10" type="ORF">ENU78_08275</name>
</gene>
<dbReference type="NCBIfam" id="NF009895">
    <property type="entry name" value="PRK13352.1"/>
    <property type="match status" value="1"/>
</dbReference>
<dbReference type="RefSeq" id="WP_149122511.1">
    <property type="nucleotide sequence ID" value="NZ_VTFL01000001.1"/>
</dbReference>
<dbReference type="EC" id="4.1.99.17" evidence="9"/>
<keyword evidence="7" id="KW-0411">Iron-sulfur</keyword>
<keyword evidence="2" id="KW-0004">4Fe-4S</keyword>
<dbReference type="GO" id="GO:0005829">
    <property type="term" value="C:cytosol"/>
    <property type="evidence" value="ECO:0007669"/>
    <property type="project" value="TreeGrafter"/>
</dbReference>
<evidence type="ECO:0000256" key="2">
    <source>
        <dbReference type="ARBA" id="ARBA00022485"/>
    </source>
</evidence>
<evidence type="ECO:0000256" key="9">
    <source>
        <dbReference type="NCBIfam" id="TIGR00190"/>
    </source>
</evidence>
<dbReference type="InterPro" id="IPR002817">
    <property type="entry name" value="ThiC/BzaA/B"/>
</dbReference>
<proteinExistence type="predicted"/>
<keyword evidence="4" id="KW-0479">Metal-binding</keyword>
<dbReference type="GO" id="GO:0009228">
    <property type="term" value="P:thiamine biosynthetic process"/>
    <property type="evidence" value="ECO:0007669"/>
    <property type="project" value="UniProtKB-UniRule"/>
</dbReference>
<reference evidence="10" key="1">
    <citation type="journal article" date="2020" name="mSystems">
        <title>Genome- and Community-Level Interaction Insights into Carbon Utilization and Element Cycling Functions of Hydrothermarchaeota in Hydrothermal Sediment.</title>
        <authorList>
            <person name="Zhou Z."/>
            <person name="Liu Y."/>
            <person name="Xu W."/>
            <person name="Pan J."/>
            <person name="Luo Z.H."/>
            <person name="Li M."/>
        </authorList>
    </citation>
    <scope>NUCLEOTIDE SEQUENCE [LARGE SCALE GENOMIC DNA]</scope>
    <source>
        <strain evidence="10">SpSt-70</strain>
    </source>
</reference>
<keyword evidence="3" id="KW-0949">S-adenosyl-L-methionine</keyword>
<keyword evidence="5" id="KW-0862">Zinc</keyword>
<dbReference type="Gene3D" id="3.20.20.540">
    <property type="entry name" value="Radical SAM ThiC family, central domain"/>
    <property type="match status" value="1"/>
</dbReference>